<evidence type="ECO:0000256" key="1">
    <source>
        <dbReference type="SAM" id="Coils"/>
    </source>
</evidence>
<gene>
    <name evidence="2" type="ORF">SAMN05660443_1965</name>
</gene>
<accession>A0A1I1HQ23</accession>
<reference evidence="2 3" key="1">
    <citation type="submission" date="2016-10" db="EMBL/GenBank/DDBJ databases">
        <authorList>
            <person name="de Groot N.N."/>
        </authorList>
    </citation>
    <scope>NUCLEOTIDE SEQUENCE [LARGE SCALE GENOMIC DNA]</scope>
    <source>
        <strain evidence="2 3">DSM 18438</strain>
    </source>
</reference>
<name>A0A1I1HQ23_9GAMM</name>
<proteinExistence type="predicted"/>
<protein>
    <submittedName>
        <fullName evidence="2">Uncharacterized protein</fullName>
    </submittedName>
</protein>
<organism evidence="2 3">
    <name type="scientific">Marinospirillum celere</name>
    <dbReference type="NCBI Taxonomy" id="1122252"/>
    <lineage>
        <taxon>Bacteria</taxon>
        <taxon>Pseudomonadati</taxon>
        <taxon>Pseudomonadota</taxon>
        <taxon>Gammaproteobacteria</taxon>
        <taxon>Oceanospirillales</taxon>
        <taxon>Oceanospirillaceae</taxon>
        <taxon>Marinospirillum</taxon>
    </lineage>
</organism>
<dbReference type="STRING" id="1122252.SAMN05660443_1965"/>
<keyword evidence="1" id="KW-0175">Coiled coil</keyword>
<dbReference type="EMBL" id="FOLH01000004">
    <property type="protein sequence ID" value="SFC26187.1"/>
    <property type="molecule type" value="Genomic_DNA"/>
</dbReference>
<keyword evidence="3" id="KW-1185">Reference proteome</keyword>
<dbReference type="RefSeq" id="WP_177203525.1">
    <property type="nucleotide sequence ID" value="NZ_FOLH01000004.1"/>
</dbReference>
<sequence length="1434" mass="150508">LSIAGDTTFNGAVSQLDALVIDGSLDLQASLDAASLSVSNTANLAGDVTTTGTQTYSGAATLEGNRTLEASSLTFAASVTGDDNDLSIAGDSTFNGTVSQLNDLVIDGTLDLQASLDATSLSVSNTANLAGDVTTTGTQTYSGSVTLEGNRTLEASSLTFAASVTGDDNDLSIDGNTTFNGTVSQLDDLDITGTLDLQASLDAASLSVSNTANLAGDVTTTGTQTYSGAVTLEGNRTLEASSLTFEDTLTGDGNDLSINGNTTFNGAVSQLDALVIDGTLSLQDSLAATSLSVSNTANLAGDVTTAGTQTYSGAVTLEGNRTLEASSLTFAASVTGDDNDLSIAGDTTFNGTVSQLDDLVIDGSLDLQVSLDAASLSVSNTANLAGDVTTTGTQTYAGMVNLNGNRTLQASSLDFQSTLNGNNNSLTLSTGSGSITASDVWSDLNNLTITEAQDVSLKSTQLNGNFQVDSASGTLSVDGDLLAQRIWVQADAAELTDNSSVTALGADTQDAEAIVARVNALTLGDNGQLIADNGSFRLAPVDKTANFSIAQASAGNFASAQALHYDLNAISISTDHLYIGQADHEGAIYAGQLDLNSHLTLETTGELFLRDTISTQGNNQNYLSTVTLESDLVLNAGSTGDLLFSQALSGPYNLTLARARNIDLQQANINGDFAIESATGITQLSGDVSATSIILNSRELIFKEGITLDTANSNGDISLVTDQFTVEGALTVDAGAGTALLAAQDRNKDLYVCLTNCSAEAEDVLYRLTEDIQVTAGNIQIGSRASGERHQGDIYLQRLPFEFDLQVTTDAAIQLEMLPNANELNLNGLLLEAQSILLLGLGESTLTGYELSSNQWTLTGDNEGLISNSDNIRLLDANGDVLSDGAANYSGFTHFIGGNEDDHFQLEGNGRITGSINGQGGSNTLDISQANTRIELELDTNFSNIQTLIGDGDILLGSQQHANHWALTGASSGELVSENYTLEFTGFNLLTSGSGVENTFTSNGSYQGDLELSGNNRWNYTATETLAQGQVRGDGSLTIDTPASGTNLTLGASDLVLPDLSEHTGVLVIGGLLEPENNQSLLPLVGTTRTTVNTNRLRINEPVNVGSDLIFLGSDIELNSNITTQRSVTFISVGDSSTTANNLTGQGDLLVNGQRTVTASNGRIIAANGITNSDSLLLNFNGGDFELAVSAERQDASQPSQASSAVGVDLSDNTRRYIEQSLGLELVSVSVSFVNPAAAILGVRAIEVIDIALFEEDLTLFGRLGEGVALAFAQCEEVEGCTPDVTQEELTASIDELDTRIQQLEAELETTSNPERHQQLEELLAGYRTQKDEFAAYLSDLQDFTGFEDQLADELGDDQEIDMEAIEREVAIIETIYTRVQFLESLQFNRERREMFAERTGLDLTEERLEQIIESTMKAAARTEALIERMLDGD</sequence>
<feature type="non-terminal residue" evidence="2">
    <location>
        <position position="1"/>
    </location>
</feature>
<feature type="coiled-coil region" evidence="1">
    <location>
        <begin position="1287"/>
        <end position="1314"/>
    </location>
</feature>
<evidence type="ECO:0000313" key="3">
    <source>
        <dbReference type="Proteomes" id="UP000199058"/>
    </source>
</evidence>
<dbReference type="Proteomes" id="UP000199058">
    <property type="component" value="Unassembled WGS sequence"/>
</dbReference>
<evidence type="ECO:0000313" key="2">
    <source>
        <dbReference type="EMBL" id="SFC26187.1"/>
    </source>
</evidence>